<evidence type="ECO:0000313" key="3">
    <source>
        <dbReference type="Proteomes" id="UP000278756"/>
    </source>
</evidence>
<evidence type="ECO:0000313" key="2">
    <source>
        <dbReference type="EMBL" id="BBF81887.1"/>
    </source>
</evidence>
<dbReference type="EMBL" id="AP018828">
    <property type="protein sequence ID" value="BBF81887.1"/>
    <property type="molecule type" value="Genomic_DNA"/>
</dbReference>
<dbReference type="OrthoDB" id="256753at2"/>
<name>A0A3G9G538_9CAUL</name>
<dbReference type="RefSeq" id="WP_126423523.1">
    <property type="nucleotide sequence ID" value="NZ_AP018828.1"/>
</dbReference>
<dbReference type="PIRSF" id="PIRSF012641">
    <property type="entry name" value="UCP012641"/>
    <property type="match status" value="1"/>
</dbReference>
<reference evidence="3" key="1">
    <citation type="journal article" date="2017" name="Biotechnol. Biofuels">
        <title>Evaluation of environmental bacterial communities as a factor affecting the growth of duckweed Lemna minor.</title>
        <authorList>
            <person name="Ishizawa H."/>
            <person name="Kuroda M."/>
            <person name="Morikawa M."/>
            <person name="Ike M."/>
        </authorList>
    </citation>
    <scope>NUCLEOTIDE SEQUENCE [LARGE SCALE GENOMIC DNA]</scope>
    <source>
        <strain evidence="3">M6</strain>
    </source>
</reference>
<dbReference type="Pfam" id="PF15887">
    <property type="entry name" value="Peptidase_Mx"/>
    <property type="match status" value="1"/>
</dbReference>
<proteinExistence type="predicted"/>
<organism evidence="2 3">
    <name type="scientific">Asticcacaulis excentricus</name>
    <dbReference type="NCBI Taxonomy" id="78587"/>
    <lineage>
        <taxon>Bacteria</taxon>
        <taxon>Pseudomonadati</taxon>
        <taxon>Pseudomonadota</taxon>
        <taxon>Alphaproteobacteria</taxon>
        <taxon>Caulobacterales</taxon>
        <taxon>Caulobacteraceae</taxon>
        <taxon>Asticcacaulis</taxon>
    </lineage>
</organism>
<dbReference type="InterPro" id="IPR031321">
    <property type="entry name" value="UCP012641"/>
</dbReference>
<evidence type="ECO:0000259" key="1">
    <source>
        <dbReference type="Pfam" id="PF10005"/>
    </source>
</evidence>
<dbReference type="InterPro" id="IPR011201">
    <property type="entry name" value="Zinc-ribbon_6_bact"/>
</dbReference>
<feature type="domain" description="Zinc-ribbon" evidence="1">
    <location>
        <begin position="3"/>
        <end position="91"/>
    </location>
</feature>
<reference evidence="3" key="2">
    <citation type="journal article" date="2017" name="Plant Physiol. Biochem.">
        <title>Differential oxidative and antioxidative response of duckweed Lemna minor toward plant growth promoting/inhibiting bacteria.</title>
        <authorList>
            <person name="Ishizawa H."/>
            <person name="Kuroda M."/>
            <person name="Morikawa M."/>
            <person name="Ike M."/>
        </authorList>
    </citation>
    <scope>NUCLEOTIDE SEQUENCE [LARGE SCALE GENOMIC DNA]</scope>
    <source>
        <strain evidence="3">M6</strain>
    </source>
</reference>
<gene>
    <name evidence="2" type="ORF">EM6_2497</name>
</gene>
<protein>
    <recommendedName>
        <fullName evidence="1">Zinc-ribbon domain-containing protein</fullName>
    </recommendedName>
</protein>
<sequence>MKLFTCAQCGNTLFFHNRACVSCGTRLGFSPNSRDLHALRPAGDDRWQPVNGGDRYRFCANAATDVCNWLVPEGDGSAYCRACRHNRLIPNDLDRFRRIIDAQHRLFYAFLKWDLPAPDRSEDPDGGLVFDYLEDEQAPDGTFHSAMTGHDEGIISIRAAEADDAVRESVRSQMGEPYRTLLGHFRHECGHFLWNRLVRDAGKLDACRAVFGDDEADYQASIERHYAEGPPPFWADSYISAYASMHPWEDFAETFAHVLHITDALETAHYYGMTIKTKADEGVAAEVDFKPYRVTDFERLAEAWVPLSLAINSIHNAMGERPLYPFILTPTVRNKLTFVHRLITGQAV</sequence>
<dbReference type="AlphaFoldDB" id="A0A3G9G538"/>
<dbReference type="Proteomes" id="UP000278756">
    <property type="component" value="Chromosome 2"/>
</dbReference>
<accession>A0A3G9G538</accession>
<dbReference type="Pfam" id="PF10005">
    <property type="entry name" value="Zn_ribbon_DZR_6"/>
    <property type="match status" value="1"/>
</dbReference>